<proteinExistence type="predicted"/>
<feature type="region of interest" description="Disordered" evidence="1">
    <location>
        <begin position="87"/>
        <end position="106"/>
    </location>
</feature>
<evidence type="ECO:0000313" key="3">
    <source>
        <dbReference type="Proteomes" id="UP001500621"/>
    </source>
</evidence>
<evidence type="ECO:0000256" key="1">
    <source>
        <dbReference type="SAM" id="MobiDB-lite"/>
    </source>
</evidence>
<keyword evidence="3" id="KW-1185">Reference proteome</keyword>
<evidence type="ECO:0000313" key="2">
    <source>
        <dbReference type="EMBL" id="GAA4676978.1"/>
    </source>
</evidence>
<gene>
    <name evidence="2" type="ORF">GCM10023226_12790</name>
</gene>
<feature type="compositionally biased region" description="Acidic residues" evidence="1">
    <location>
        <begin position="87"/>
        <end position="97"/>
    </location>
</feature>
<sequence>MTGRAAVLVVVLAVLAVSYASSLRAYLQQRSHIGDLKAQIEERQEGIADLQREKERWNDPAFVAAQARERFGYVEPGQTSYVVLDEDGEPLEPEAELGDPSAVDPEEPTAVYEDLWTSVQLAGNPPAPGRPPRSEIGAVEGETGERSAE</sequence>
<evidence type="ECO:0008006" key="4">
    <source>
        <dbReference type="Google" id="ProtNLM"/>
    </source>
</evidence>
<dbReference type="InterPro" id="IPR007060">
    <property type="entry name" value="FtsL/DivIC"/>
</dbReference>
<name>A0ABP8W061_9ACTN</name>
<accession>A0ABP8W061</accession>
<dbReference type="EMBL" id="BAABIM010000001">
    <property type="protein sequence ID" value="GAA4676978.1"/>
    <property type="molecule type" value="Genomic_DNA"/>
</dbReference>
<feature type="region of interest" description="Disordered" evidence="1">
    <location>
        <begin position="120"/>
        <end position="149"/>
    </location>
</feature>
<comment type="caution">
    <text evidence="2">The sequence shown here is derived from an EMBL/GenBank/DDBJ whole genome shotgun (WGS) entry which is preliminary data.</text>
</comment>
<dbReference type="Proteomes" id="UP001500621">
    <property type="component" value="Unassembled WGS sequence"/>
</dbReference>
<dbReference type="Pfam" id="PF04977">
    <property type="entry name" value="DivIC"/>
    <property type="match status" value="1"/>
</dbReference>
<organism evidence="2 3">
    <name type="scientific">Nocardioides nanhaiensis</name>
    <dbReference type="NCBI Taxonomy" id="1476871"/>
    <lineage>
        <taxon>Bacteria</taxon>
        <taxon>Bacillati</taxon>
        <taxon>Actinomycetota</taxon>
        <taxon>Actinomycetes</taxon>
        <taxon>Propionibacteriales</taxon>
        <taxon>Nocardioidaceae</taxon>
        <taxon>Nocardioides</taxon>
    </lineage>
</organism>
<protein>
    <recommendedName>
        <fullName evidence="4">Septum formation initiator family protein</fullName>
    </recommendedName>
</protein>
<reference evidence="3" key="1">
    <citation type="journal article" date="2019" name="Int. J. Syst. Evol. Microbiol.">
        <title>The Global Catalogue of Microorganisms (GCM) 10K type strain sequencing project: providing services to taxonomists for standard genome sequencing and annotation.</title>
        <authorList>
            <consortium name="The Broad Institute Genomics Platform"/>
            <consortium name="The Broad Institute Genome Sequencing Center for Infectious Disease"/>
            <person name="Wu L."/>
            <person name="Ma J."/>
        </authorList>
    </citation>
    <scope>NUCLEOTIDE SEQUENCE [LARGE SCALE GENOMIC DNA]</scope>
    <source>
        <strain evidence="3">JCM 18127</strain>
    </source>
</reference>